<gene>
    <name evidence="2" type="ORF">TVAG_289370</name>
</gene>
<evidence type="ECO:0000313" key="3">
    <source>
        <dbReference type="Proteomes" id="UP000001542"/>
    </source>
</evidence>
<dbReference type="VEuPathDB" id="TrichDB:TVAG_289370"/>
<dbReference type="SMR" id="A2G3Q8"/>
<dbReference type="KEGG" id="tva:4745862"/>
<evidence type="ECO:0000256" key="1">
    <source>
        <dbReference type="SAM" id="MobiDB-lite"/>
    </source>
</evidence>
<dbReference type="VEuPathDB" id="TrichDB:TVAGG3_0623660"/>
<dbReference type="Proteomes" id="UP000001542">
    <property type="component" value="Unassembled WGS sequence"/>
</dbReference>
<name>A2G3Q8_TRIV3</name>
<dbReference type="RefSeq" id="XP_001301136.1">
    <property type="nucleotide sequence ID" value="XM_001301135.1"/>
</dbReference>
<proteinExistence type="predicted"/>
<dbReference type="AlphaFoldDB" id="A2G3Q8"/>
<dbReference type="InParanoid" id="A2G3Q8"/>
<dbReference type="OrthoDB" id="4033880at2759"/>
<evidence type="ECO:0000313" key="2">
    <source>
        <dbReference type="EMBL" id="EAX88206.1"/>
    </source>
</evidence>
<reference evidence="2" key="1">
    <citation type="submission" date="2006-10" db="EMBL/GenBank/DDBJ databases">
        <authorList>
            <person name="Amadeo P."/>
            <person name="Zhao Q."/>
            <person name="Wortman J."/>
            <person name="Fraser-Liggett C."/>
            <person name="Carlton J."/>
        </authorList>
    </citation>
    <scope>NUCLEOTIDE SEQUENCE</scope>
    <source>
        <strain evidence="2">G3</strain>
    </source>
</reference>
<feature type="compositionally biased region" description="Polar residues" evidence="1">
    <location>
        <begin position="144"/>
        <end position="161"/>
    </location>
</feature>
<sequence length="275" mass="31361">MFSEKAPFGVPNLYNANLRLELKKIIAGKTFIVTPDENRRILDNVISPRDSFRVISAILMLIDENASYSLPVFKLLVILMNGLHQNRFEFVEAAKTFSQEIRTILFLNFNDAADNYREQIHYMVQAMYHFLVYQTALPSVESCTKASQLQQPPTTPPNSTGGFEFPEEDDEELPFDLKSMSNDRSIKNSFNPFTSNHDLIAFAQPQPEPEQQPIAPVPEITPEENIDQLLINSIKISEEPPSPAAEGLNNPRDLYLVSEFQLEKKPQYDDTIESY</sequence>
<keyword evidence="3" id="KW-1185">Reference proteome</keyword>
<accession>A2G3Q8</accession>
<reference evidence="2" key="2">
    <citation type="journal article" date="2007" name="Science">
        <title>Draft genome sequence of the sexually transmitted pathogen Trichomonas vaginalis.</title>
        <authorList>
            <person name="Carlton J.M."/>
            <person name="Hirt R.P."/>
            <person name="Silva J.C."/>
            <person name="Delcher A.L."/>
            <person name="Schatz M."/>
            <person name="Zhao Q."/>
            <person name="Wortman J.R."/>
            <person name="Bidwell S.L."/>
            <person name="Alsmark U.C.M."/>
            <person name="Besteiro S."/>
            <person name="Sicheritz-Ponten T."/>
            <person name="Noel C.J."/>
            <person name="Dacks J.B."/>
            <person name="Foster P.G."/>
            <person name="Simillion C."/>
            <person name="Van de Peer Y."/>
            <person name="Miranda-Saavedra D."/>
            <person name="Barton G.J."/>
            <person name="Westrop G.D."/>
            <person name="Mueller S."/>
            <person name="Dessi D."/>
            <person name="Fiori P.L."/>
            <person name="Ren Q."/>
            <person name="Paulsen I."/>
            <person name="Zhang H."/>
            <person name="Bastida-Corcuera F.D."/>
            <person name="Simoes-Barbosa A."/>
            <person name="Brown M.T."/>
            <person name="Hayes R.D."/>
            <person name="Mukherjee M."/>
            <person name="Okumura C.Y."/>
            <person name="Schneider R."/>
            <person name="Smith A.J."/>
            <person name="Vanacova S."/>
            <person name="Villalvazo M."/>
            <person name="Haas B.J."/>
            <person name="Pertea M."/>
            <person name="Feldblyum T.V."/>
            <person name="Utterback T.R."/>
            <person name="Shu C.L."/>
            <person name="Osoegawa K."/>
            <person name="de Jong P.J."/>
            <person name="Hrdy I."/>
            <person name="Horvathova L."/>
            <person name="Zubacova Z."/>
            <person name="Dolezal P."/>
            <person name="Malik S.B."/>
            <person name="Logsdon J.M. Jr."/>
            <person name="Henze K."/>
            <person name="Gupta A."/>
            <person name="Wang C.C."/>
            <person name="Dunne R.L."/>
            <person name="Upcroft J.A."/>
            <person name="Upcroft P."/>
            <person name="White O."/>
            <person name="Salzberg S.L."/>
            <person name="Tang P."/>
            <person name="Chiu C.-H."/>
            <person name="Lee Y.-S."/>
            <person name="Embley T.M."/>
            <person name="Coombs G.H."/>
            <person name="Mottram J.C."/>
            <person name="Tachezy J."/>
            <person name="Fraser-Liggett C.M."/>
            <person name="Johnson P.J."/>
        </authorList>
    </citation>
    <scope>NUCLEOTIDE SEQUENCE [LARGE SCALE GENOMIC DNA]</scope>
    <source>
        <strain evidence="2">G3</strain>
    </source>
</reference>
<organism evidence="2 3">
    <name type="scientific">Trichomonas vaginalis (strain ATCC PRA-98 / G3)</name>
    <dbReference type="NCBI Taxonomy" id="412133"/>
    <lineage>
        <taxon>Eukaryota</taxon>
        <taxon>Metamonada</taxon>
        <taxon>Parabasalia</taxon>
        <taxon>Trichomonadida</taxon>
        <taxon>Trichomonadidae</taxon>
        <taxon>Trichomonas</taxon>
    </lineage>
</organism>
<protein>
    <submittedName>
        <fullName evidence="2">Uncharacterized protein</fullName>
    </submittedName>
</protein>
<dbReference type="EMBL" id="DS114340">
    <property type="protein sequence ID" value="EAX88206.1"/>
    <property type="molecule type" value="Genomic_DNA"/>
</dbReference>
<feature type="region of interest" description="Disordered" evidence="1">
    <location>
        <begin position="144"/>
        <end position="171"/>
    </location>
</feature>